<feature type="region of interest" description="Disordered" evidence="1">
    <location>
        <begin position="19"/>
        <end position="68"/>
    </location>
</feature>
<feature type="compositionally biased region" description="Acidic residues" evidence="1">
    <location>
        <begin position="308"/>
        <end position="330"/>
    </location>
</feature>
<keyword evidence="3" id="KW-1185">Reference proteome</keyword>
<accession>A0A6A6UKX8</accession>
<sequence length="478" mass="55176">MPAKKSKRARAARLLLLPLRVFSRRPKSASTNETHDTIEPSSSTSNEAPTMSPTPSTPTSPRASPTTSTFAKVASYIPTSSPPPAEEPYTIPSHIKPNRLRRYHLDPSTVNHQPQSLFFTLLPPEIRHQIYSLILIETPVRTPFDLSAHWYQPTYKSPTHIPTTLLRTCKRIHHEARPIPQRNATFRFWLGIPSRCPNEHVALTHARNLRDCNDVCAKSAAHRATALCSHSLYTYGSPYKCPLGWMPKVHVYAQMWSVESDGLLGLLHCLERNVRVDELVLTVRYADWKGWDEDEPPHFETAPRIGEGSEDGEDEDEDERDEDEDEETDTEGERTGRAGWVDRLRIPASVKTLEWVWQTRNGRRKELEEIIEGRVRDWRLRVSNPVIPVHEIEDDEADENGESELVNDEERKEVYMTMHSKTTNRWIGPAKFEKSSYRHHSNEANGTVDFPLDDMLYYEVRTFWKREDPYRRELELLG</sequence>
<feature type="region of interest" description="Disordered" evidence="1">
    <location>
        <begin position="294"/>
        <end position="338"/>
    </location>
</feature>
<dbReference type="PANTHER" id="PTHR42085:SF1">
    <property type="entry name" value="F-BOX DOMAIN-CONTAINING PROTEIN"/>
    <property type="match status" value="1"/>
</dbReference>
<proteinExistence type="predicted"/>
<dbReference type="EMBL" id="MU004232">
    <property type="protein sequence ID" value="KAF2672123.1"/>
    <property type="molecule type" value="Genomic_DNA"/>
</dbReference>
<feature type="compositionally biased region" description="Low complexity" evidence="1">
    <location>
        <begin position="49"/>
        <end position="68"/>
    </location>
</feature>
<gene>
    <name evidence="2" type="ORF">BT63DRAFT_422624</name>
</gene>
<name>A0A6A6UKX8_9PEZI</name>
<evidence type="ECO:0000256" key="1">
    <source>
        <dbReference type="SAM" id="MobiDB-lite"/>
    </source>
</evidence>
<dbReference type="OrthoDB" id="288942at2759"/>
<dbReference type="Proteomes" id="UP000799302">
    <property type="component" value="Unassembled WGS sequence"/>
</dbReference>
<reference evidence="2" key="1">
    <citation type="journal article" date="2020" name="Stud. Mycol.">
        <title>101 Dothideomycetes genomes: a test case for predicting lifestyles and emergence of pathogens.</title>
        <authorList>
            <person name="Haridas S."/>
            <person name="Albert R."/>
            <person name="Binder M."/>
            <person name="Bloem J."/>
            <person name="Labutti K."/>
            <person name="Salamov A."/>
            <person name="Andreopoulos B."/>
            <person name="Baker S."/>
            <person name="Barry K."/>
            <person name="Bills G."/>
            <person name="Bluhm B."/>
            <person name="Cannon C."/>
            <person name="Castanera R."/>
            <person name="Culley D."/>
            <person name="Daum C."/>
            <person name="Ezra D."/>
            <person name="Gonzalez J."/>
            <person name="Henrissat B."/>
            <person name="Kuo A."/>
            <person name="Liang C."/>
            <person name="Lipzen A."/>
            <person name="Lutzoni F."/>
            <person name="Magnuson J."/>
            <person name="Mondo S."/>
            <person name="Nolan M."/>
            <person name="Ohm R."/>
            <person name="Pangilinan J."/>
            <person name="Park H.-J."/>
            <person name="Ramirez L."/>
            <person name="Alfaro M."/>
            <person name="Sun H."/>
            <person name="Tritt A."/>
            <person name="Yoshinaga Y."/>
            <person name="Zwiers L.-H."/>
            <person name="Turgeon B."/>
            <person name="Goodwin S."/>
            <person name="Spatafora J."/>
            <person name="Crous P."/>
            <person name="Grigoriev I."/>
        </authorList>
    </citation>
    <scope>NUCLEOTIDE SEQUENCE</scope>
    <source>
        <strain evidence="2">CBS 115976</strain>
    </source>
</reference>
<feature type="compositionally biased region" description="Polar residues" evidence="1">
    <location>
        <begin position="39"/>
        <end position="48"/>
    </location>
</feature>
<evidence type="ECO:0000313" key="2">
    <source>
        <dbReference type="EMBL" id="KAF2672123.1"/>
    </source>
</evidence>
<dbReference type="AlphaFoldDB" id="A0A6A6UKX8"/>
<dbReference type="InterPro" id="IPR038883">
    <property type="entry name" value="AN11006-like"/>
</dbReference>
<organism evidence="2 3">
    <name type="scientific">Microthyrium microscopicum</name>
    <dbReference type="NCBI Taxonomy" id="703497"/>
    <lineage>
        <taxon>Eukaryota</taxon>
        <taxon>Fungi</taxon>
        <taxon>Dikarya</taxon>
        <taxon>Ascomycota</taxon>
        <taxon>Pezizomycotina</taxon>
        <taxon>Dothideomycetes</taxon>
        <taxon>Dothideomycetes incertae sedis</taxon>
        <taxon>Microthyriales</taxon>
        <taxon>Microthyriaceae</taxon>
        <taxon>Microthyrium</taxon>
    </lineage>
</organism>
<protein>
    <recommendedName>
        <fullName evidence="4">F-box domain-containing protein</fullName>
    </recommendedName>
</protein>
<evidence type="ECO:0000313" key="3">
    <source>
        <dbReference type="Proteomes" id="UP000799302"/>
    </source>
</evidence>
<evidence type="ECO:0008006" key="4">
    <source>
        <dbReference type="Google" id="ProtNLM"/>
    </source>
</evidence>
<dbReference type="PANTHER" id="PTHR42085">
    <property type="entry name" value="F-BOX DOMAIN-CONTAINING PROTEIN"/>
    <property type="match status" value="1"/>
</dbReference>